<evidence type="ECO:0000259" key="6">
    <source>
        <dbReference type="PROSITE" id="PS51462"/>
    </source>
</evidence>
<evidence type="ECO:0000313" key="8">
    <source>
        <dbReference type="Proteomes" id="UP000270616"/>
    </source>
</evidence>
<organism evidence="7 8">
    <name type="scientific">Kocuria soli</name>
    <dbReference type="NCBI Taxonomy" id="2485125"/>
    <lineage>
        <taxon>Bacteria</taxon>
        <taxon>Bacillati</taxon>
        <taxon>Actinomycetota</taxon>
        <taxon>Actinomycetes</taxon>
        <taxon>Micrococcales</taxon>
        <taxon>Micrococcaceae</taxon>
        <taxon>Kocuria</taxon>
    </lineage>
</organism>
<dbReference type="PROSITE" id="PS00893">
    <property type="entry name" value="NUDIX_BOX"/>
    <property type="match status" value="1"/>
</dbReference>
<dbReference type="CDD" id="cd18876">
    <property type="entry name" value="NUDIX_Hydrolase"/>
    <property type="match status" value="1"/>
</dbReference>
<name>A0A3N3ZUD8_9MICC</name>
<dbReference type="InterPro" id="IPR020084">
    <property type="entry name" value="NUDIX_hydrolase_CS"/>
</dbReference>
<dbReference type="EMBL" id="RKMF01000017">
    <property type="protein sequence ID" value="ROZ61826.1"/>
    <property type="molecule type" value="Genomic_DNA"/>
</dbReference>
<dbReference type="InterPro" id="IPR015797">
    <property type="entry name" value="NUDIX_hydrolase-like_dom_sf"/>
</dbReference>
<evidence type="ECO:0000313" key="7">
    <source>
        <dbReference type="EMBL" id="ROZ61826.1"/>
    </source>
</evidence>
<dbReference type="SUPFAM" id="SSF55811">
    <property type="entry name" value="Nudix"/>
    <property type="match status" value="1"/>
</dbReference>
<dbReference type="PANTHER" id="PTHR43046:SF12">
    <property type="entry name" value="GDP-MANNOSE MANNOSYL HYDROLASE"/>
    <property type="match status" value="1"/>
</dbReference>
<accession>A0A3N3ZUD8</accession>
<dbReference type="AlphaFoldDB" id="A0A3N3ZUD8"/>
<gene>
    <name evidence="7" type="ORF">EDL96_11955</name>
</gene>
<comment type="caution">
    <text evidence="7">The sequence shown here is derived from an EMBL/GenBank/DDBJ whole genome shotgun (WGS) entry which is preliminary data.</text>
</comment>
<keyword evidence="4" id="KW-0460">Magnesium</keyword>
<dbReference type="PROSITE" id="PS51462">
    <property type="entry name" value="NUDIX"/>
    <property type="match status" value="1"/>
</dbReference>
<dbReference type="PANTHER" id="PTHR43046">
    <property type="entry name" value="GDP-MANNOSE MANNOSYL HYDROLASE"/>
    <property type="match status" value="1"/>
</dbReference>
<dbReference type="InterPro" id="IPR000086">
    <property type="entry name" value="NUDIX_hydrolase_dom"/>
</dbReference>
<dbReference type="PRINTS" id="PR00502">
    <property type="entry name" value="NUDIXFAMILY"/>
</dbReference>
<dbReference type="RefSeq" id="WP_123826432.1">
    <property type="nucleotide sequence ID" value="NZ_RKMF01000017.1"/>
</dbReference>
<sequence length="160" mass="17258">MSSHLPDDELRAFIATLPTRRLASAAIIRDESGRVLVVEPNYKDGWTLPGGTTEAGEDPRTGCFREVLEEVGLQLPAGRLLLIAHGVNQGMWGDSVSFLYDGGQIPSNTKITVQEEELLGYAWVAPEDLDGYVSPRVADRLRTAIGCIADGTTAEVGPLH</sequence>
<evidence type="ECO:0000256" key="5">
    <source>
        <dbReference type="RuleBase" id="RU003476"/>
    </source>
</evidence>
<dbReference type="Pfam" id="PF00293">
    <property type="entry name" value="NUDIX"/>
    <property type="match status" value="1"/>
</dbReference>
<dbReference type="GO" id="GO:0016787">
    <property type="term" value="F:hydrolase activity"/>
    <property type="evidence" value="ECO:0007669"/>
    <property type="project" value="UniProtKB-KW"/>
</dbReference>
<evidence type="ECO:0000256" key="1">
    <source>
        <dbReference type="ARBA" id="ARBA00001946"/>
    </source>
</evidence>
<proteinExistence type="inferred from homology"/>
<dbReference type="Proteomes" id="UP000270616">
    <property type="component" value="Unassembled WGS sequence"/>
</dbReference>
<keyword evidence="3 5" id="KW-0378">Hydrolase</keyword>
<protein>
    <submittedName>
        <fullName evidence="7">NUDIX hydrolase</fullName>
    </submittedName>
</protein>
<comment type="cofactor">
    <cofactor evidence="1">
        <name>Mg(2+)</name>
        <dbReference type="ChEBI" id="CHEBI:18420"/>
    </cofactor>
</comment>
<dbReference type="InterPro" id="IPR020476">
    <property type="entry name" value="Nudix_hydrolase"/>
</dbReference>
<feature type="domain" description="Nudix hydrolase" evidence="6">
    <location>
        <begin position="18"/>
        <end position="145"/>
    </location>
</feature>
<evidence type="ECO:0000256" key="4">
    <source>
        <dbReference type="ARBA" id="ARBA00022842"/>
    </source>
</evidence>
<evidence type="ECO:0000256" key="3">
    <source>
        <dbReference type="ARBA" id="ARBA00022801"/>
    </source>
</evidence>
<evidence type="ECO:0000256" key="2">
    <source>
        <dbReference type="ARBA" id="ARBA00005582"/>
    </source>
</evidence>
<dbReference type="Gene3D" id="3.90.79.10">
    <property type="entry name" value="Nucleoside Triphosphate Pyrophosphohydrolase"/>
    <property type="match status" value="1"/>
</dbReference>
<comment type="similarity">
    <text evidence="2 5">Belongs to the Nudix hydrolase family.</text>
</comment>
<reference evidence="7 8" key="1">
    <citation type="submission" date="2018-10" db="EMBL/GenBank/DDBJ databases">
        <title>Kocuria sp. M5W7-7, whole genome shotgun sequence.</title>
        <authorList>
            <person name="Tuo L."/>
        </authorList>
    </citation>
    <scope>NUCLEOTIDE SEQUENCE [LARGE SCALE GENOMIC DNA]</scope>
    <source>
        <strain evidence="7 8">M5W7-7</strain>
    </source>
</reference>
<keyword evidence="8" id="KW-1185">Reference proteome</keyword>
<dbReference type="OrthoDB" id="4247482at2"/>